<evidence type="ECO:0000313" key="2">
    <source>
        <dbReference type="EMBL" id="KFO29223.1"/>
    </source>
</evidence>
<dbReference type="EMBL" id="KN122620">
    <property type="protein sequence ID" value="KFO29223.1"/>
    <property type="molecule type" value="Genomic_DNA"/>
</dbReference>
<reference evidence="2 3" key="1">
    <citation type="submission" date="2013-11" db="EMBL/GenBank/DDBJ databases">
        <title>The Damaraland mole rat (Fukomys damarensis) genome and evolution of African mole rats.</title>
        <authorList>
            <person name="Gladyshev V.N."/>
            <person name="Fang X."/>
        </authorList>
    </citation>
    <scope>NUCLEOTIDE SEQUENCE [LARGE SCALE GENOMIC DNA]</scope>
    <source>
        <tissue evidence="2">Liver</tissue>
    </source>
</reference>
<organism evidence="2 3">
    <name type="scientific">Fukomys damarensis</name>
    <name type="common">Damaraland mole rat</name>
    <name type="synonym">Cryptomys damarensis</name>
    <dbReference type="NCBI Taxonomy" id="885580"/>
    <lineage>
        <taxon>Eukaryota</taxon>
        <taxon>Metazoa</taxon>
        <taxon>Chordata</taxon>
        <taxon>Craniata</taxon>
        <taxon>Vertebrata</taxon>
        <taxon>Euteleostomi</taxon>
        <taxon>Mammalia</taxon>
        <taxon>Eutheria</taxon>
        <taxon>Euarchontoglires</taxon>
        <taxon>Glires</taxon>
        <taxon>Rodentia</taxon>
        <taxon>Hystricomorpha</taxon>
        <taxon>Bathyergidae</taxon>
        <taxon>Fukomys</taxon>
    </lineage>
</organism>
<feature type="region of interest" description="Disordered" evidence="1">
    <location>
        <begin position="1"/>
        <end position="39"/>
    </location>
</feature>
<feature type="region of interest" description="Disordered" evidence="1">
    <location>
        <begin position="55"/>
        <end position="87"/>
    </location>
</feature>
<name>A0A091DFI4_FUKDA</name>
<feature type="compositionally biased region" description="Basic and acidic residues" evidence="1">
    <location>
        <begin position="18"/>
        <end position="31"/>
    </location>
</feature>
<sequence>MHLLTGARHSCQPPAGRDFCRPSQRDADRPAFQDPLSSGHTPTCWTSGACVHVTHLGTGKPGSGRRNSEKETPSTPSSSTSQQPFVRLRGGQHQSFVTSVIQTVRPWRDQTAGIGLSRLLVSGAEGRAAESQSARSSSAGETIVSPAWQC</sequence>
<dbReference type="Proteomes" id="UP000028990">
    <property type="component" value="Unassembled WGS sequence"/>
</dbReference>
<protein>
    <submittedName>
        <fullName evidence="2">Uncharacterized protein</fullName>
    </submittedName>
</protein>
<evidence type="ECO:0000256" key="1">
    <source>
        <dbReference type="SAM" id="MobiDB-lite"/>
    </source>
</evidence>
<keyword evidence="3" id="KW-1185">Reference proteome</keyword>
<feature type="compositionally biased region" description="Low complexity" evidence="1">
    <location>
        <begin position="73"/>
        <end position="84"/>
    </location>
</feature>
<proteinExistence type="predicted"/>
<gene>
    <name evidence="2" type="ORF">H920_09366</name>
</gene>
<feature type="region of interest" description="Disordered" evidence="1">
    <location>
        <begin position="125"/>
        <end position="145"/>
    </location>
</feature>
<feature type="compositionally biased region" description="Low complexity" evidence="1">
    <location>
        <begin position="125"/>
        <end position="141"/>
    </location>
</feature>
<dbReference type="AlphaFoldDB" id="A0A091DFI4"/>
<evidence type="ECO:0000313" key="3">
    <source>
        <dbReference type="Proteomes" id="UP000028990"/>
    </source>
</evidence>
<accession>A0A091DFI4</accession>